<evidence type="ECO:0000313" key="2">
    <source>
        <dbReference type="EMBL" id="CAI6360806.1"/>
    </source>
</evidence>
<sequence length="187" mass="21675">MNTFKLSNILFNIVILHLIVKCVSKSTEVSNCDDYDAKYLPPYGKFCDRFSEKCIDTVHFPLKNNNLPYFVKHNFTIDNNWKSVGKFRYCKSGTCRAEFTIKIEKSTQIEYGNKTSSTQWSTLEYSEAVAKTIADSVNDGFSGMGIQFGVSTETDVQQILSVRKKKSHVMGFKMKKYLWRREQTWHD</sequence>
<keyword evidence="3" id="KW-1185">Reference proteome</keyword>
<feature type="signal peptide" evidence="1">
    <location>
        <begin position="1"/>
        <end position="24"/>
    </location>
</feature>
<accession>A0AAV0WZA7</accession>
<comment type="caution">
    <text evidence="2">The sequence shown here is derived from an EMBL/GenBank/DDBJ whole genome shotgun (WGS) entry which is preliminary data.</text>
</comment>
<protein>
    <submittedName>
        <fullName evidence="2">Uncharacterized protein</fullName>
    </submittedName>
</protein>
<keyword evidence="1" id="KW-0732">Signal</keyword>
<evidence type="ECO:0000313" key="3">
    <source>
        <dbReference type="Proteomes" id="UP001160148"/>
    </source>
</evidence>
<name>A0AAV0WZA7_9HEMI</name>
<dbReference type="Proteomes" id="UP001160148">
    <property type="component" value="Unassembled WGS sequence"/>
</dbReference>
<organism evidence="2 3">
    <name type="scientific">Macrosiphum euphorbiae</name>
    <name type="common">potato aphid</name>
    <dbReference type="NCBI Taxonomy" id="13131"/>
    <lineage>
        <taxon>Eukaryota</taxon>
        <taxon>Metazoa</taxon>
        <taxon>Ecdysozoa</taxon>
        <taxon>Arthropoda</taxon>
        <taxon>Hexapoda</taxon>
        <taxon>Insecta</taxon>
        <taxon>Pterygota</taxon>
        <taxon>Neoptera</taxon>
        <taxon>Paraneoptera</taxon>
        <taxon>Hemiptera</taxon>
        <taxon>Sternorrhyncha</taxon>
        <taxon>Aphidomorpha</taxon>
        <taxon>Aphidoidea</taxon>
        <taxon>Aphididae</taxon>
        <taxon>Macrosiphini</taxon>
        <taxon>Macrosiphum</taxon>
    </lineage>
</organism>
<dbReference type="EMBL" id="CARXXK010000003">
    <property type="protein sequence ID" value="CAI6360806.1"/>
    <property type="molecule type" value="Genomic_DNA"/>
</dbReference>
<feature type="chain" id="PRO_5043796452" evidence="1">
    <location>
        <begin position="25"/>
        <end position="187"/>
    </location>
</feature>
<evidence type="ECO:0000256" key="1">
    <source>
        <dbReference type="SAM" id="SignalP"/>
    </source>
</evidence>
<dbReference type="AlphaFoldDB" id="A0AAV0WZA7"/>
<reference evidence="2 3" key="1">
    <citation type="submission" date="2023-01" db="EMBL/GenBank/DDBJ databases">
        <authorList>
            <person name="Whitehead M."/>
        </authorList>
    </citation>
    <scope>NUCLEOTIDE SEQUENCE [LARGE SCALE GENOMIC DNA]</scope>
</reference>
<gene>
    <name evidence="2" type="ORF">MEUPH1_LOCUS16059</name>
</gene>
<proteinExistence type="predicted"/>